<organism evidence="6 7">
    <name type="scientific">Acinetobacter rudis CIP 110305</name>
    <dbReference type="NCBI Taxonomy" id="421052"/>
    <lineage>
        <taxon>Bacteria</taxon>
        <taxon>Pseudomonadati</taxon>
        <taxon>Pseudomonadota</taxon>
        <taxon>Gammaproteobacteria</taxon>
        <taxon>Moraxellales</taxon>
        <taxon>Moraxellaceae</taxon>
        <taxon>Acinetobacter</taxon>
    </lineage>
</organism>
<dbReference type="EMBL" id="ATGI01000001">
    <property type="protein sequence ID" value="EPF81680.1"/>
    <property type="molecule type" value="Genomic_DNA"/>
</dbReference>
<reference evidence="6 7" key="1">
    <citation type="submission" date="2013-06" db="EMBL/GenBank/DDBJ databases">
        <title>The Genome Sequence of Acinetobacter rudis CIP 110305.</title>
        <authorList>
            <consortium name="The Broad Institute Genome Sequencing Platform"/>
            <consortium name="The Broad Institute Genome Sequencing Center for Infectious Disease"/>
            <person name="Cerqueira G."/>
            <person name="Feldgarden M."/>
            <person name="Courvalin P."/>
            <person name="Perichon B."/>
            <person name="Grillot-Courvalin C."/>
            <person name="Clermont D."/>
            <person name="Rocha E."/>
            <person name="Yoon E.-J."/>
            <person name="Nemec A."/>
            <person name="Young S.K."/>
            <person name="Zeng Q."/>
            <person name="Gargeya S."/>
            <person name="Fitzgerald M."/>
            <person name="Abouelleil A."/>
            <person name="Alvarado L."/>
            <person name="Berlin A.M."/>
            <person name="Chapman S.B."/>
            <person name="Dewar J."/>
            <person name="Goldberg J."/>
            <person name="Griggs A."/>
            <person name="Gujja S."/>
            <person name="Hansen M."/>
            <person name="Howarth C."/>
            <person name="Imamovic A."/>
            <person name="Larimer J."/>
            <person name="McCowan C."/>
            <person name="Murphy C."/>
            <person name="Pearson M."/>
            <person name="Priest M."/>
            <person name="Roberts A."/>
            <person name="Saif S."/>
            <person name="Shea T."/>
            <person name="Sykes S."/>
            <person name="Wortman J."/>
            <person name="Nusbaum C."/>
            <person name="Birren B."/>
        </authorList>
    </citation>
    <scope>NUCLEOTIDE SEQUENCE [LARGE SCALE GENOMIC DNA]</scope>
    <source>
        <strain evidence="6 7">CIP 110305</strain>
    </source>
</reference>
<dbReference type="HOGENOM" id="CLU_039613_6_0_6"/>
<evidence type="ECO:0000313" key="7">
    <source>
        <dbReference type="Proteomes" id="UP000014568"/>
    </source>
</evidence>
<dbReference type="GO" id="GO:0003700">
    <property type="term" value="F:DNA-binding transcription factor activity"/>
    <property type="evidence" value="ECO:0007669"/>
    <property type="project" value="InterPro"/>
</dbReference>
<dbReference type="GO" id="GO:0003677">
    <property type="term" value="F:DNA binding"/>
    <property type="evidence" value="ECO:0007669"/>
    <property type="project" value="UniProtKB-KW"/>
</dbReference>
<dbReference type="PROSITE" id="PS50931">
    <property type="entry name" value="HTH_LYSR"/>
    <property type="match status" value="1"/>
</dbReference>
<dbReference type="InterPro" id="IPR036388">
    <property type="entry name" value="WH-like_DNA-bd_sf"/>
</dbReference>
<dbReference type="InterPro" id="IPR036390">
    <property type="entry name" value="WH_DNA-bd_sf"/>
</dbReference>
<keyword evidence="7" id="KW-1185">Reference proteome</keyword>
<dbReference type="PATRIC" id="fig|421052.3.peg.10"/>
<dbReference type="eggNOG" id="COG0583">
    <property type="taxonomic scope" value="Bacteria"/>
</dbReference>
<dbReference type="SUPFAM" id="SSF46785">
    <property type="entry name" value="Winged helix' DNA-binding domain"/>
    <property type="match status" value="1"/>
</dbReference>
<dbReference type="PANTHER" id="PTHR30419">
    <property type="entry name" value="HTH-TYPE TRANSCRIPTIONAL REGULATOR YBHD"/>
    <property type="match status" value="1"/>
</dbReference>
<dbReference type="OrthoDB" id="9785974at2"/>
<sequence>MRLSFFDLILFLNIVETGSLTKGAELSAISLQAASERIKKLEQHYQTHLFNRHAAGVKLSLAGQQFTEHAQRLLNEYHRLEQHMQRFSKGQQQSICLWCNSSAQSEYLPQLLPQYLNENPQLQIDFKEAESSDIIHALQQGQAELGIVSSFFSMQQLQSLVLCEDPLVLICAKQHCLAKQKSIDLTDALSFAFVGLMPYHSLQKSIETQAKQLGFNLHYRLRLPNFSAIAQVVADGVGVAIMPKRAMLRYAQQFNFHSVELHGAWANRQLHIAARDFDKLSIAYQHLTQFLLSQKGKLALD</sequence>
<dbReference type="AlphaFoldDB" id="S3NNK3"/>
<protein>
    <recommendedName>
        <fullName evidence="5">HTH lysR-type domain-containing protein</fullName>
    </recommendedName>
</protein>
<keyword evidence="2" id="KW-0805">Transcription regulation</keyword>
<evidence type="ECO:0000256" key="2">
    <source>
        <dbReference type="ARBA" id="ARBA00023015"/>
    </source>
</evidence>
<comment type="similarity">
    <text evidence="1">Belongs to the LysR transcriptional regulatory family.</text>
</comment>
<feature type="domain" description="HTH lysR-type" evidence="5">
    <location>
        <begin position="1"/>
        <end position="60"/>
    </location>
</feature>
<evidence type="ECO:0000256" key="3">
    <source>
        <dbReference type="ARBA" id="ARBA00023125"/>
    </source>
</evidence>
<dbReference type="SUPFAM" id="SSF53850">
    <property type="entry name" value="Periplasmic binding protein-like II"/>
    <property type="match status" value="1"/>
</dbReference>
<dbReference type="RefSeq" id="WP_016654466.1">
    <property type="nucleotide sequence ID" value="NZ_KE340348.1"/>
</dbReference>
<dbReference type="STRING" id="632955.GCA_000829675_00585"/>
<comment type="caution">
    <text evidence="6">The sequence shown here is derived from an EMBL/GenBank/DDBJ whole genome shotgun (WGS) entry which is preliminary data.</text>
</comment>
<dbReference type="GO" id="GO:0005829">
    <property type="term" value="C:cytosol"/>
    <property type="evidence" value="ECO:0007669"/>
    <property type="project" value="TreeGrafter"/>
</dbReference>
<dbReference type="Pfam" id="PF03466">
    <property type="entry name" value="LysR_substrate"/>
    <property type="match status" value="1"/>
</dbReference>
<dbReference type="PANTHER" id="PTHR30419:SF2">
    <property type="entry name" value="LYSR FAMILY TRANSCRIPTIONAL REGULATOR"/>
    <property type="match status" value="1"/>
</dbReference>
<evidence type="ECO:0000259" key="5">
    <source>
        <dbReference type="PROSITE" id="PS50931"/>
    </source>
</evidence>
<dbReference type="Proteomes" id="UP000014568">
    <property type="component" value="Unassembled WGS sequence"/>
</dbReference>
<dbReference type="InterPro" id="IPR050950">
    <property type="entry name" value="HTH-type_LysR_regulators"/>
</dbReference>
<dbReference type="InterPro" id="IPR005119">
    <property type="entry name" value="LysR_subst-bd"/>
</dbReference>
<dbReference type="Gene3D" id="3.40.190.290">
    <property type="match status" value="1"/>
</dbReference>
<accession>S3NNK3</accession>
<dbReference type="InterPro" id="IPR000847">
    <property type="entry name" value="LysR_HTH_N"/>
</dbReference>
<dbReference type="Pfam" id="PF00126">
    <property type="entry name" value="HTH_1"/>
    <property type="match status" value="1"/>
</dbReference>
<dbReference type="Gene3D" id="1.10.10.10">
    <property type="entry name" value="Winged helix-like DNA-binding domain superfamily/Winged helix DNA-binding domain"/>
    <property type="match status" value="1"/>
</dbReference>
<proteinExistence type="inferred from homology"/>
<evidence type="ECO:0000256" key="1">
    <source>
        <dbReference type="ARBA" id="ARBA00009437"/>
    </source>
</evidence>
<gene>
    <name evidence="6" type="ORF">F945_00010</name>
</gene>
<keyword evidence="3" id="KW-0238">DNA-binding</keyword>
<name>S3NNK3_9GAMM</name>
<evidence type="ECO:0000313" key="6">
    <source>
        <dbReference type="EMBL" id="EPF81680.1"/>
    </source>
</evidence>
<keyword evidence="4" id="KW-0804">Transcription</keyword>
<evidence type="ECO:0000256" key="4">
    <source>
        <dbReference type="ARBA" id="ARBA00023163"/>
    </source>
</evidence>